<dbReference type="AlphaFoldDB" id="A0A0F7TXQ9"/>
<sequence length="492" mass="55515">MVGVPGRSKACRTCRRRKKGCDLEQPSCGQCRKACIPCEGYSTCLTIYRYNYEQGPELSHSKAEADTQSSLLFIPRTRVSPTKAESPSSVTVMDHVTFSHAALEYGFEGMFWDSYLPNRRCSSLFDYNQRTLGGSISVVRDLLPTSVLLRTALGAMALRSAASTNNDPHSTKEQAMRLHASALQQMRKLVTTDNKNGLELLSATRVFSFYEALYGSDWADKGEHYRNWSVHNFGDLALMVSKPPNYYRTGVAHRLFVDGRVNLALHALTTRKGSILGQPPWLNDPWEYHPKTSKDLLVDIILEIPSLYEGIDELEIKERFDSNSRQALQQAAYTTIDRLLQWGNRCACQVVSSQPYWQHPPPFTTEELTGVHLMTFYWATLIIAHDAYQKISNGEPHDLDIDADECSRNIIHCIPLFLHPSTGIFRQHLMPFPAVTAIRHLDSVQPSLLRPEREYIASISGAPELAGMRKFMSSLQPHLFTGVKDTGMEPER</sequence>
<evidence type="ECO:0000313" key="7">
    <source>
        <dbReference type="Proteomes" id="UP000042958"/>
    </source>
</evidence>
<keyword evidence="3" id="KW-0804">Transcription</keyword>
<dbReference type="SMART" id="SM00066">
    <property type="entry name" value="GAL4"/>
    <property type="match status" value="1"/>
</dbReference>
<dbReference type="PANTHER" id="PTHR38111">
    <property type="entry name" value="ZN(2)-C6 FUNGAL-TYPE DOMAIN-CONTAINING PROTEIN-RELATED"/>
    <property type="match status" value="1"/>
</dbReference>
<gene>
    <name evidence="6" type="ORF">PMG11_09974</name>
</gene>
<dbReference type="GO" id="GO:0000981">
    <property type="term" value="F:DNA-binding transcription factor activity, RNA polymerase II-specific"/>
    <property type="evidence" value="ECO:0007669"/>
    <property type="project" value="InterPro"/>
</dbReference>
<dbReference type="SUPFAM" id="SSF57701">
    <property type="entry name" value="Zn2/Cys6 DNA-binding domain"/>
    <property type="match status" value="1"/>
</dbReference>
<dbReference type="InterPro" id="IPR001138">
    <property type="entry name" value="Zn2Cys6_DnaBD"/>
</dbReference>
<evidence type="ECO:0000259" key="5">
    <source>
        <dbReference type="PROSITE" id="PS50048"/>
    </source>
</evidence>
<dbReference type="Proteomes" id="UP000042958">
    <property type="component" value="Unassembled WGS sequence"/>
</dbReference>
<dbReference type="InterPro" id="IPR053178">
    <property type="entry name" value="Osmoadaptation_assoc"/>
</dbReference>
<evidence type="ECO:0000256" key="2">
    <source>
        <dbReference type="ARBA" id="ARBA00023125"/>
    </source>
</evidence>
<evidence type="ECO:0000256" key="3">
    <source>
        <dbReference type="ARBA" id="ARBA00023163"/>
    </source>
</evidence>
<accession>A0A0F7TXQ9</accession>
<keyword evidence="1" id="KW-0805">Transcription regulation</keyword>
<dbReference type="PROSITE" id="PS00463">
    <property type="entry name" value="ZN2_CY6_FUNGAL_1"/>
    <property type="match status" value="1"/>
</dbReference>
<dbReference type="Pfam" id="PF00172">
    <property type="entry name" value="Zn_clus"/>
    <property type="match status" value="1"/>
</dbReference>
<proteinExistence type="predicted"/>
<evidence type="ECO:0000256" key="4">
    <source>
        <dbReference type="ARBA" id="ARBA00023242"/>
    </source>
</evidence>
<evidence type="ECO:0000256" key="1">
    <source>
        <dbReference type="ARBA" id="ARBA00023015"/>
    </source>
</evidence>
<organism evidence="6 7">
    <name type="scientific">Penicillium brasilianum</name>
    <dbReference type="NCBI Taxonomy" id="104259"/>
    <lineage>
        <taxon>Eukaryota</taxon>
        <taxon>Fungi</taxon>
        <taxon>Dikarya</taxon>
        <taxon>Ascomycota</taxon>
        <taxon>Pezizomycotina</taxon>
        <taxon>Eurotiomycetes</taxon>
        <taxon>Eurotiomycetidae</taxon>
        <taxon>Eurotiales</taxon>
        <taxon>Aspergillaceae</taxon>
        <taxon>Penicillium</taxon>
    </lineage>
</organism>
<evidence type="ECO:0000313" key="6">
    <source>
        <dbReference type="EMBL" id="CEJ61439.1"/>
    </source>
</evidence>
<feature type="domain" description="Zn(2)-C6 fungal-type" evidence="5">
    <location>
        <begin position="10"/>
        <end position="38"/>
    </location>
</feature>
<dbReference type="PANTHER" id="PTHR38111:SF11">
    <property type="entry name" value="TRANSCRIPTION FACTOR DOMAIN-CONTAINING PROTEIN-RELATED"/>
    <property type="match status" value="1"/>
</dbReference>
<dbReference type="EMBL" id="CDHK01000011">
    <property type="protein sequence ID" value="CEJ61439.1"/>
    <property type="molecule type" value="Genomic_DNA"/>
</dbReference>
<dbReference type="OrthoDB" id="3525185at2759"/>
<dbReference type="CDD" id="cd00067">
    <property type="entry name" value="GAL4"/>
    <property type="match status" value="1"/>
</dbReference>
<protein>
    <submittedName>
        <fullName evidence="6">Putative Fungal transcriptional regulatory protein</fullName>
    </submittedName>
</protein>
<keyword evidence="7" id="KW-1185">Reference proteome</keyword>
<dbReference type="InterPro" id="IPR036864">
    <property type="entry name" value="Zn2-C6_fun-type_DNA-bd_sf"/>
</dbReference>
<keyword evidence="4" id="KW-0539">Nucleus</keyword>
<dbReference type="Gene3D" id="4.10.240.10">
    <property type="entry name" value="Zn(2)-C6 fungal-type DNA-binding domain"/>
    <property type="match status" value="1"/>
</dbReference>
<keyword evidence="2" id="KW-0238">DNA-binding</keyword>
<reference evidence="7" key="1">
    <citation type="journal article" date="2015" name="Genome Announc.">
        <title>Draft genome sequence of the fungus Penicillium brasilianum MG11.</title>
        <authorList>
            <person name="Horn F."/>
            <person name="Linde J."/>
            <person name="Mattern D.J."/>
            <person name="Walther G."/>
            <person name="Guthke R."/>
            <person name="Brakhage A.A."/>
            <person name="Valiante V."/>
        </authorList>
    </citation>
    <scope>NUCLEOTIDE SEQUENCE [LARGE SCALE GENOMIC DNA]</scope>
    <source>
        <strain evidence="7">MG11</strain>
    </source>
</reference>
<dbReference type="STRING" id="104259.A0A0F7TXQ9"/>
<name>A0A0F7TXQ9_PENBI</name>
<dbReference type="GO" id="GO:0003677">
    <property type="term" value="F:DNA binding"/>
    <property type="evidence" value="ECO:0007669"/>
    <property type="project" value="UniProtKB-KW"/>
</dbReference>
<dbReference type="PROSITE" id="PS50048">
    <property type="entry name" value="ZN2_CY6_FUNGAL_2"/>
    <property type="match status" value="1"/>
</dbReference>
<dbReference type="GO" id="GO:0008270">
    <property type="term" value="F:zinc ion binding"/>
    <property type="evidence" value="ECO:0007669"/>
    <property type="project" value="InterPro"/>
</dbReference>